<accession>A0AAW2VSY3</accession>
<dbReference type="SUPFAM" id="SSF81891">
    <property type="entry name" value="Poly A polymerase C-terminal region-like"/>
    <property type="match status" value="1"/>
</dbReference>
<reference evidence="2" key="2">
    <citation type="journal article" date="2024" name="Plant">
        <title>Genomic evolution and insights into agronomic trait innovations of Sesamum species.</title>
        <authorList>
            <person name="Miao H."/>
            <person name="Wang L."/>
            <person name="Qu L."/>
            <person name="Liu H."/>
            <person name="Sun Y."/>
            <person name="Le M."/>
            <person name="Wang Q."/>
            <person name="Wei S."/>
            <person name="Zheng Y."/>
            <person name="Lin W."/>
            <person name="Duan Y."/>
            <person name="Cao H."/>
            <person name="Xiong S."/>
            <person name="Wang X."/>
            <person name="Wei L."/>
            <person name="Li C."/>
            <person name="Ma Q."/>
            <person name="Ju M."/>
            <person name="Zhao R."/>
            <person name="Li G."/>
            <person name="Mu C."/>
            <person name="Tian Q."/>
            <person name="Mei H."/>
            <person name="Zhang T."/>
            <person name="Gao T."/>
            <person name="Zhang H."/>
        </authorList>
    </citation>
    <scope>NUCLEOTIDE SEQUENCE</scope>
    <source>
        <strain evidence="2">KEN1</strain>
    </source>
</reference>
<organism evidence="2">
    <name type="scientific">Sesamum latifolium</name>
    <dbReference type="NCBI Taxonomy" id="2727402"/>
    <lineage>
        <taxon>Eukaryota</taxon>
        <taxon>Viridiplantae</taxon>
        <taxon>Streptophyta</taxon>
        <taxon>Embryophyta</taxon>
        <taxon>Tracheophyta</taxon>
        <taxon>Spermatophyta</taxon>
        <taxon>Magnoliopsida</taxon>
        <taxon>eudicotyledons</taxon>
        <taxon>Gunneridae</taxon>
        <taxon>Pentapetalae</taxon>
        <taxon>asterids</taxon>
        <taxon>lamiids</taxon>
        <taxon>Lamiales</taxon>
        <taxon>Pedaliaceae</taxon>
        <taxon>Sesamum</taxon>
    </lineage>
</organism>
<dbReference type="GO" id="GO:0003723">
    <property type="term" value="F:RNA binding"/>
    <property type="evidence" value="ECO:0007669"/>
    <property type="project" value="UniProtKB-KW"/>
</dbReference>
<proteinExistence type="predicted"/>
<protein>
    <submittedName>
        <fullName evidence="2">Uncharacterized protein</fullName>
    </submittedName>
</protein>
<reference evidence="2" key="1">
    <citation type="submission" date="2020-06" db="EMBL/GenBank/DDBJ databases">
        <authorList>
            <person name="Li T."/>
            <person name="Hu X."/>
            <person name="Zhang T."/>
            <person name="Song X."/>
            <person name="Zhang H."/>
            <person name="Dai N."/>
            <person name="Sheng W."/>
            <person name="Hou X."/>
            <person name="Wei L."/>
        </authorList>
    </citation>
    <scope>NUCLEOTIDE SEQUENCE</scope>
    <source>
        <strain evidence="2">KEN1</strain>
        <tissue evidence="2">Leaf</tissue>
    </source>
</reference>
<name>A0AAW2VSY3_9LAMI</name>
<evidence type="ECO:0000313" key="2">
    <source>
        <dbReference type="EMBL" id="KAL0432134.1"/>
    </source>
</evidence>
<evidence type="ECO:0000256" key="1">
    <source>
        <dbReference type="ARBA" id="ARBA00022884"/>
    </source>
</evidence>
<dbReference type="GO" id="GO:0001680">
    <property type="term" value="P:tRNA 3'-terminal CCA addition"/>
    <property type="evidence" value="ECO:0007669"/>
    <property type="project" value="TreeGrafter"/>
</dbReference>
<sequence length="154" mass="17238">MHLAAEKFVSLIPSIVSNDNLQIVKADWKTETVDVSVASEMRIMAGLLLREIKEFWRAALVLSLLIYPDDVGSNVSLSNENAELKERAELYDRVEKAITGKGLEKVWEVKLVDGRGIMDFLQLNPGPVVGEWQQKVLHWQLAHPSGSPEECKNG</sequence>
<dbReference type="PANTHER" id="PTHR13734:SF5">
    <property type="entry name" value="CCA TRNA NUCLEOTIDYLTRANSFERASE, MITOCHONDRIAL"/>
    <property type="match status" value="1"/>
</dbReference>
<dbReference type="GO" id="GO:0052929">
    <property type="term" value="F:ATP:3'-cytidine-cytidine-tRNA adenylyltransferase activity"/>
    <property type="evidence" value="ECO:0007669"/>
    <property type="project" value="TreeGrafter"/>
</dbReference>
<dbReference type="GO" id="GO:0052927">
    <property type="term" value="F:CC tRNA cytidylyltransferase activity"/>
    <property type="evidence" value="ECO:0007669"/>
    <property type="project" value="TreeGrafter"/>
</dbReference>
<gene>
    <name evidence="2" type="ORF">Slati_2547700</name>
</gene>
<dbReference type="PANTHER" id="PTHR13734">
    <property type="entry name" value="TRNA-NUCLEOTIDYLTRANSFERASE"/>
    <property type="match status" value="1"/>
</dbReference>
<keyword evidence="1" id="KW-0694">RNA-binding</keyword>
<comment type="caution">
    <text evidence="2">The sequence shown here is derived from an EMBL/GenBank/DDBJ whole genome shotgun (WGS) entry which is preliminary data.</text>
</comment>
<dbReference type="AlphaFoldDB" id="A0AAW2VSY3"/>
<dbReference type="EMBL" id="JACGWN010000009">
    <property type="protein sequence ID" value="KAL0432134.1"/>
    <property type="molecule type" value="Genomic_DNA"/>
</dbReference>